<dbReference type="PANTHER" id="PTHR47150">
    <property type="entry name" value="OS12G0169200 PROTEIN"/>
    <property type="match status" value="1"/>
</dbReference>
<keyword evidence="3" id="KW-1185">Reference proteome</keyword>
<dbReference type="Proteomes" id="UP001281410">
    <property type="component" value="Unassembled WGS sequence"/>
</dbReference>
<dbReference type="AlphaFoldDB" id="A0AAE0A9D2"/>
<gene>
    <name evidence="2" type="ORF">Dsin_019787</name>
</gene>
<proteinExistence type="predicted"/>
<comment type="caution">
    <text evidence="2">The sequence shown here is derived from an EMBL/GenBank/DDBJ whole genome shotgun (WGS) entry which is preliminary data.</text>
</comment>
<name>A0AAE0A9D2_9ROSI</name>
<accession>A0AAE0A9D2</accession>
<evidence type="ECO:0000313" key="3">
    <source>
        <dbReference type="Proteomes" id="UP001281410"/>
    </source>
</evidence>
<evidence type="ECO:0000256" key="1">
    <source>
        <dbReference type="SAM" id="MobiDB-lite"/>
    </source>
</evidence>
<reference evidence="2" key="1">
    <citation type="journal article" date="2023" name="Plant J.">
        <title>Genome sequences and population genomics provide insights into the demographic history, inbreeding, and mutation load of two 'living fossil' tree species of Dipteronia.</title>
        <authorList>
            <person name="Feng Y."/>
            <person name="Comes H.P."/>
            <person name="Chen J."/>
            <person name="Zhu S."/>
            <person name="Lu R."/>
            <person name="Zhang X."/>
            <person name="Li P."/>
            <person name="Qiu J."/>
            <person name="Olsen K.M."/>
            <person name="Qiu Y."/>
        </authorList>
    </citation>
    <scope>NUCLEOTIDE SEQUENCE</scope>
    <source>
        <strain evidence="2">NBL</strain>
    </source>
</reference>
<evidence type="ECO:0000313" key="2">
    <source>
        <dbReference type="EMBL" id="KAK3205741.1"/>
    </source>
</evidence>
<feature type="region of interest" description="Disordered" evidence="1">
    <location>
        <begin position="1"/>
        <end position="20"/>
    </location>
</feature>
<dbReference type="PANTHER" id="PTHR47150:SF7">
    <property type="entry name" value="NUCLEASE"/>
    <property type="match status" value="1"/>
</dbReference>
<sequence length="142" mass="16277">MNFNIGGPSNFLSSSSSSSSDDEEYQLIADLKAIDAEQEVILAQHGNIQQAIAQYLNQQNNPVTRGGSIPSHIVINRDRKSGDSRLFYDYFAKNPRYTDQMFRRRFRMGRSLFFRIVEKVEARDNYFVQQRDSVGKLCLSAL</sequence>
<dbReference type="EMBL" id="JANJYJ010000006">
    <property type="protein sequence ID" value="KAK3205741.1"/>
    <property type="molecule type" value="Genomic_DNA"/>
</dbReference>
<organism evidence="2 3">
    <name type="scientific">Dipteronia sinensis</name>
    <dbReference type="NCBI Taxonomy" id="43782"/>
    <lineage>
        <taxon>Eukaryota</taxon>
        <taxon>Viridiplantae</taxon>
        <taxon>Streptophyta</taxon>
        <taxon>Embryophyta</taxon>
        <taxon>Tracheophyta</taxon>
        <taxon>Spermatophyta</taxon>
        <taxon>Magnoliopsida</taxon>
        <taxon>eudicotyledons</taxon>
        <taxon>Gunneridae</taxon>
        <taxon>Pentapetalae</taxon>
        <taxon>rosids</taxon>
        <taxon>malvids</taxon>
        <taxon>Sapindales</taxon>
        <taxon>Sapindaceae</taxon>
        <taxon>Hippocastanoideae</taxon>
        <taxon>Acereae</taxon>
        <taxon>Dipteronia</taxon>
    </lineage>
</organism>
<protein>
    <submittedName>
        <fullName evidence="2">Uncharacterized protein</fullName>
    </submittedName>
</protein>